<organism evidence="1 2">
    <name type="scientific">Scophthalmus maximus</name>
    <name type="common">Turbot</name>
    <name type="synonym">Psetta maxima</name>
    <dbReference type="NCBI Taxonomy" id="52904"/>
    <lineage>
        <taxon>Eukaryota</taxon>
        <taxon>Metazoa</taxon>
        <taxon>Chordata</taxon>
        <taxon>Craniata</taxon>
        <taxon>Vertebrata</taxon>
        <taxon>Euteleostomi</taxon>
        <taxon>Actinopterygii</taxon>
        <taxon>Neopterygii</taxon>
        <taxon>Teleostei</taxon>
        <taxon>Neoteleostei</taxon>
        <taxon>Acanthomorphata</taxon>
        <taxon>Carangaria</taxon>
        <taxon>Pleuronectiformes</taxon>
        <taxon>Pleuronectoidei</taxon>
        <taxon>Scophthalmidae</taxon>
        <taxon>Scophthalmus</taxon>
    </lineage>
</organism>
<evidence type="ECO:0000313" key="2">
    <source>
        <dbReference type="Proteomes" id="UP000438429"/>
    </source>
</evidence>
<evidence type="ECO:0000313" key="1">
    <source>
        <dbReference type="EMBL" id="KAF0024170.1"/>
    </source>
</evidence>
<gene>
    <name evidence="1" type="ORF">F2P81_022972</name>
</gene>
<dbReference type="EMBL" id="VEVO01000021">
    <property type="protein sequence ID" value="KAF0024170.1"/>
    <property type="molecule type" value="Genomic_DNA"/>
</dbReference>
<reference evidence="1 2" key="1">
    <citation type="submission" date="2019-06" db="EMBL/GenBank/DDBJ databases">
        <title>Draft genomes of female and male turbot (Scophthalmus maximus).</title>
        <authorList>
            <person name="Xu H."/>
            <person name="Xu X.-W."/>
            <person name="Shao C."/>
            <person name="Chen S."/>
        </authorList>
    </citation>
    <scope>NUCLEOTIDE SEQUENCE [LARGE SCALE GENOMIC DNA]</scope>
    <source>
        <strain evidence="1">Ysfricsl-2016a</strain>
        <tissue evidence="1">Blood</tissue>
    </source>
</reference>
<dbReference type="AlphaFoldDB" id="A0A6A4RXW7"/>
<protein>
    <submittedName>
        <fullName evidence="1">Uncharacterized protein</fullName>
    </submittedName>
</protein>
<sequence length="93" mass="10289">MKCDTNVRVNRPRDEKQVELRNTECRYRKNGVRLSKNSSATLLDPAAGSCSWTLQLDPAAGSCSWTLQLDPADPADPAAASTRGVFLMKREHI</sequence>
<name>A0A6A4RXW7_SCOMX</name>
<accession>A0A6A4RXW7</accession>
<proteinExistence type="predicted"/>
<dbReference type="Proteomes" id="UP000438429">
    <property type="component" value="Unassembled WGS sequence"/>
</dbReference>
<comment type="caution">
    <text evidence="1">The sequence shown here is derived from an EMBL/GenBank/DDBJ whole genome shotgun (WGS) entry which is preliminary data.</text>
</comment>